<proteinExistence type="predicted"/>
<organism evidence="1">
    <name type="scientific">uncultured Caudovirales phage</name>
    <dbReference type="NCBI Taxonomy" id="2100421"/>
    <lineage>
        <taxon>Viruses</taxon>
        <taxon>Duplodnaviria</taxon>
        <taxon>Heunggongvirae</taxon>
        <taxon>Uroviricota</taxon>
        <taxon>Caudoviricetes</taxon>
        <taxon>Peduoviridae</taxon>
        <taxon>Maltschvirus</taxon>
        <taxon>Maltschvirus maltsch</taxon>
    </lineage>
</organism>
<dbReference type="EMBL" id="LR796640">
    <property type="protein sequence ID" value="CAB4156314.1"/>
    <property type="molecule type" value="Genomic_DNA"/>
</dbReference>
<name>A0A6J5NLZ9_9CAUD</name>
<protein>
    <submittedName>
        <fullName evidence="1">Uncharacterized protein</fullName>
    </submittedName>
</protein>
<reference evidence="1" key="1">
    <citation type="submission" date="2020-04" db="EMBL/GenBank/DDBJ databases">
        <authorList>
            <person name="Chiriac C."/>
            <person name="Salcher M."/>
            <person name="Ghai R."/>
            <person name="Kavagutti S V."/>
        </authorList>
    </citation>
    <scope>NUCLEOTIDE SEQUENCE</scope>
</reference>
<sequence>MICWWLAVFALLLTLGECDSSNENNPEPARVTGYDH</sequence>
<evidence type="ECO:0000313" key="1">
    <source>
        <dbReference type="EMBL" id="CAB4156314.1"/>
    </source>
</evidence>
<gene>
    <name evidence="1" type="ORF">UFOVP665_55</name>
</gene>
<accession>A0A6J5NLZ9</accession>